<dbReference type="GO" id="GO:0016491">
    <property type="term" value="F:oxidoreductase activity"/>
    <property type="evidence" value="ECO:0007669"/>
    <property type="project" value="UniProtKB-KW"/>
</dbReference>
<evidence type="ECO:0000313" key="7">
    <source>
        <dbReference type="Proteomes" id="UP000324536"/>
    </source>
</evidence>
<dbReference type="InterPro" id="IPR016171">
    <property type="entry name" value="Vanillyl_alc_oxidase_C-sub2"/>
</dbReference>
<accession>A0A5C1YNN9</accession>
<protein>
    <submittedName>
        <fullName evidence="6">FAD-binding protein</fullName>
    </submittedName>
</protein>
<dbReference type="OrthoDB" id="9815648at2"/>
<sequence>MQMPHPSQDIISQRETLAAGLRQIVGSEWVISDEVERKPYQCDGITAYMAMPLLVVLPASTEEVRAVLRFCHERGVKVVPRGSGTSLSGGALPLEDGILLVTSRLCSVVEVDAPNRVARVQPGVPNIAISEAVSHLGLCYMPDPSSQLISTIGGNVAENAGGVHCLKYGVTADHILGLQLVLMTGELLQLGGAFLGASEGELDLMGVLTGSEGLLGVVTEIAVRLEPVPEVARVISMSFPSVEKACECVGAIIGVGVIPAGLEFMDRKVLDAVSVLIRERFDDRTEALLLCELDGTAVEVDALVHVVSDVARAQGAIELKVSTTEEERQRIWSSRKLAFSAIGKLCPDYYCTDGTIPRNKLPEVLNTMAELSEKYGLDYANCFHAGDGNLHPIIMYDAAKPGDLEKAEAFGADVLIACVNVGGVLSGEHGIGVEKRDLMTHQFTDVDLHQQQMLKCAFDPQELLNPGKVFPTACRCAEFGRMHVRGGALRFADIPRF</sequence>
<dbReference type="RefSeq" id="WP_149279258.1">
    <property type="nucleotide sequence ID" value="NZ_CP043506.1"/>
</dbReference>
<dbReference type="EMBL" id="CP043506">
    <property type="protein sequence ID" value="QEO17581.1"/>
    <property type="molecule type" value="Genomic_DNA"/>
</dbReference>
<dbReference type="GO" id="GO:0071949">
    <property type="term" value="F:FAD binding"/>
    <property type="evidence" value="ECO:0007669"/>
    <property type="project" value="InterPro"/>
</dbReference>
<dbReference type="PANTHER" id="PTHR42934:SF1">
    <property type="entry name" value="GLYCOLATE OXIDASE SUBUNIT GLCD"/>
    <property type="match status" value="1"/>
</dbReference>
<name>A0A5C1YNN9_9PROT</name>
<dbReference type="AlphaFoldDB" id="A0A5C1YNN9"/>
<keyword evidence="2" id="KW-0285">Flavoprotein</keyword>
<dbReference type="InterPro" id="IPR016164">
    <property type="entry name" value="FAD-linked_Oxase-like_C"/>
</dbReference>
<evidence type="ECO:0000256" key="2">
    <source>
        <dbReference type="ARBA" id="ARBA00022630"/>
    </source>
</evidence>
<dbReference type="Gene3D" id="3.30.465.10">
    <property type="match status" value="1"/>
</dbReference>
<reference evidence="6 7" key="1">
    <citation type="submission" date="2019-09" db="EMBL/GenBank/DDBJ databases">
        <title>Genome sequencing of strain KACC 21233.</title>
        <authorList>
            <person name="Heo J."/>
            <person name="Kim S.-J."/>
            <person name="Kim J.-S."/>
            <person name="Hong S.-B."/>
            <person name="Kwon S.-W."/>
        </authorList>
    </citation>
    <scope>NUCLEOTIDE SEQUENCE [LARGE SCALE GENOMIC DNA]</scope>
    <source>
        <strain evidence="6 7">KACC 21233</strain>
    </source>
</reference>
<dbReference type="Proteomes" id="UP000324536">
    <property type="component" value="Chromosome"/>
</dbReference>
<dbReference type="SUPFAM" id="SSF56176">
    <property type="entry name" value="FAD-binding/transporter-associated domain-like"/>
    <property type="match status" value="1"/>
</dbReference>
<dbReference type="PANTHER" id="PTHR42934">
    <property type="entry name" value="GLYCOLATE OXIDASE SUBUNIT GLCD"/>
    <property type="match status" value="1"/>
</dbReference>
<keyword evidence="7" id="KW-1185">Reference proteome</keyword>
<evidence type="ECO:0000256" key="1">
    <source>
        <dbReference type="ARBA" id="ARBA00001974"/>
    </source>
</evidence>
<dbReference type="PROSITE" id="PS51387">
    <property type="entry name" value="FAD_PCMH"/>
    <property type="match status" value="1"/>
</dbReference>
<dbReference type="InterPro" id="IPR006094">
    <property type="entry name" value="Oxid_FAD_bind_N"/>
</dbReference>
<dbReference type="InterPro" id="IPR016166">
    <property type="entry name" value="FAD-bd_PCMH"/>
</dbReference>
<organism evidence="6 7">
    <name type="scientific">Acetobacter vaccinii</name>
    <dbReference type="NCBI Taxonomy" id="2592655"/>
    <lineage>
        <taxon>Bacteria</taxon>
        <taxon>Pseudomonadati</taxon>
        <taxon>Pseudomonadota</taxon>
        <taxon>Alphaproteobacteria</taxon>
        <taxon>Acetobacterales</taxon>
        <taxon>Acetobacteraceae</taxon>
        <taxon>Acetobacter</taxon>
    </lineage>
</organism>
<dbReference type="InterPro" id="IPR004113">
    <property type="entry name" value="FAD-bd_oxidored_4_C"/>
</dbReference>
<feature type="domain" description="FAD-binding PCMH-type" evidence="5">
    <location>
        <begin position="48"/>
        <end position="228"/>
    </location>
</feature>
<evidence type="ECO:0000256" key="3">
    <source>
        <dbReference type="ARBA" id="ARBA00022827"/>
    </source>
</evidence>
<dbReference type="KEGG" id="acek:FLP30_07465"/>
<dbReference type="Pfam" id="PF01565">
    <property type="entry name" value="FAD_binding_4"/>
    <property type="match status" value="1"/>
</dbReference>
<dbReference type="SUPFAM" id="SSF55103">
    <property type="entry name" value="FAD-linked oxidases, C-terminal domain"/>
    <property type="match status" value="1"/>
</dbReference>
<dbReference type="Pfam" id="PF02913">
    <property type="entry name" value="FAD-oxidase_C"/>
    <property type="match status" value="1"/>
</dbReference>
<gene>
    <name evidence="6" type="ORF">FLP30_07465</name>
</gene>
<dbReference type="Gene3D" id="1.10.45.10">
    <property type="entry name" value="Vanillyl-alcohol Oxidase, Chain A, domain 4"/>
    <property type="match status" value="1"/>
</dbReference>
<keyword evidence="4" id="KW-0560">Oxidoreductase</keyword>
<keyword evidence="3" id="KW-0274">FAD</keyword>
<comment type="cofactor">
    <cofactor evidence="1">
        <name>FAD</name>
        <dbReference type="ChEBI" id="CHEBI:57692"/>
    </cofactor>
</comment>
<evidence type="ECO:0000259" key="5">
    <source>
        <dbReference type="PROSITE" id="PS51387"/>
    </source>
</evidence>
<evidence type="ECO:0000256" key="4">
    <source>
        <dbReference type="ARBA" id="ARBA00023002"/>
    </source>
</evidence>
<proteinExistence type="predicted"/>
<dbReference type="Gene3D" id="3.30.70.2740">
    <property type="match status" value="1"/>
</dbReference>
<evidence type="ECO:0000313" key="6">
    <source>
        <dbReference type="EMBL" id="QEO17581.1"/>
    </source>
</evidence>
<dbReference type="InterPro" id="IPR051914">
    <property type="entry name" value="FAD-linked_OxidoTrans_Type4"/>
</dbReference>
<dbReference type="InterPro" id="IPR016169">
    <property type="entry name" value="FAD-bd_PCMH_sub2"/>
</dbReference>
<dbReference type="InterPro" id="IPR036318">
    <property type="entry name" value="FAD-bd_PCMH-like_sf"/>
</dbReference>